<dbReference type="NCBIfam" id="NF003196">
    <property type="entry name" value="PRK04168.1"/>
    <property type="match status" value="1"/>
</dbReference>
<dbReference type="InterPro" id="IPR022498">
    <property type="entry name" value="ABC_trnspt_W-bd_WtpA"/>
</dbReference>
<comment type="similarity">
    <text evidence="1">Belongs to the bacterial solute-binding protein 1 family. WtpA subfamily.</text>
</comment>
<feature type="transmembrane region" description="Helical" evidence="2">
    <location>
        <begin position="7"/>
        <end position="24"/>
    </location>
</feature>
<reference evidence="3" key="1">
    <citation type="submission" date="2014-09" db="EMBL/GenBank/DDBJ databases">
        <authorList>
            <person name="Probst J Alexander"/>
        </authorList>
    </citation>
    <scope>NUCLEOTIDE SEQUENCE</scope>
</reference>
<keyword evidence="2" id="KW-0472">Membrane</keyword>
<dbReference type="CDD" id="cd13540">
    <property type="entry name" value="PBP2_ModA_WtpA"/>
    <property type="match status" value="1"/>
</dbReference>
<keyword evidence="2" id="KW-1133">Transmembrane helix</keyword>
<gene>
    <name evidence="3" type="primary">wtpA</name>
    <name evidence="3" type="ORF">MSIBF_A1790003</name>
</gene>
<dbReference type="PANTHER" id="PTHR30632:SF16">
    <property type="entry name" value="MOLYBDATE_TUNGSTATE-BINDING PROTEIN WTPA"/>
    <property type="match status" value="1"/>
</dbReference>
<sequence length="362" mass="40724">MANINKILIGLGILAVIGVILLSGCVEEKQTSTGNISQNTTQNAANQGNIELKVFHAGSLTEPLAELEKEFENQHKNIDVRKEAAGSVQTIKKVTELHKDADVVASADAFLIPQMMYPNYSDFTIKFATNDIVIAYTNKSNYRNEINKDNWYQILRKDDVKFGFSNPNNDPCGYRSIMTMQLAEFKYNDSKIFDDLVEKNTDIKANCNSTCTIVVPNSTQINPNTNKVMVRSLEMELISGLQSREIDYFFIYRSVAVQQKFNFIELPSKINLGDDSKNEIYNRVNVKLANGQVQHGNAIVYGVTIPKNTQHKKEATEFIKLLISEDCRKIFENLGQPPLNPAIVDNISNVPGELKEFVVEEK</sequence>
<evidence type="ECO:0000313" key="3">
    <source>
        <dbReference type="EMBL" id="CEG11936.1"/>
    </source>
</evidence>
<accession>A0A098E8V2</accession>
<organism evidence="3">
    <name type="scientific">groundwater metagenome</name>
    <dbReference type="NCBI Taxonomy" id="717931"/>
    <lineage>
        <taxon>unclassified sequences</taxon>
        <taxon>metagenomes</taxon>
        <taxon>ecological metagenomes</taxon>
    </lineage>
</organism>
<dbReference type="GO" id="GO:0030973">
    <property type="term" value="F:molybdate ion binding"/>
    <property type="evidence" value="ECO:0007669"/>
    <property type="project" value="TreeGrafter"/>
</dbReference>
<dbReference type="InterPro" id="IPR050682">
    <property type="entry name" value="ModA/WtpA"/>
</dbReference>
<dbReference type="AlphaFoldDB" id="A0A098E8V2"/>
<proteinExistence type="inferred from homology"/>
<dbReference type="EMBL" id="CCXY01000089">
    <property type="protein sequence ID" value="CEG11936.1"/>
    <property type="molecule type" value="Genomic_DNA"/>
</dbReference>
<dbReference type="SUPFAM" id="SSF53850">
    <property type="entry name" value="Periplasmic binding protein-like II"/>
    <property type="match status" value="1"/>
</dbReference>
<dbReference type="Gene3D" id="3.40.190.10">
    <property type="entry name" value="Periplasmic binding protein-like II"/>
    <property type="match status" value="2"/>
</dbReference>
<dbReference type="GO" id="GO:1901359">
    <property type="term" value="F:tungstate binding"/>
    <property type="evidence" value="ECO:0007669"/>
    <property type="project" value="InterPro"/>
</dbReference>
<dbReference type="Pfam" id="PF13531">
    <property type="entry name" value="SBP_bac_11"/>
    <property type="match status" value="1"/>
</dbReference>
<evidence type="ECO:0000256" key="2">
    <source>
        <dbReference type="SAM" id="Phobius"/>
    </source>
</evidence>
<dbReference type="NCBIfam" id="TIGR03730">
    <property type="entry name" value="tungstate_WtpA"/>
    <property type="match status" value="1"/>
</dbReference>
<keyword evidence="2" id="KW-0812">Transmembrane</keyword>
<dbReference type="PROSITE" id="PS51257">
    <property type="entry name" value="PROKAR_LIPOPROTEIN"/>
    <property type="match status" value="1"/>
</dbReference>
<evidence type="ECO:0000256" key="1">
    <source>
        <dbReference type="ARBA" id="ARBA00009438"/>
    </source>
</evidence>
<dbReference type="GO" id="GO:0015689">
    <property type="term" value="P:molybdate ion transport"/>
    <property type="evidence" value="ECO:0007669"/>
    <property type="project" value="TreeGrafter"/>
</dbReference>
<dbReference type="PANTHER" id="PTHR30632">
    <property type="entry name" value="MOLYBDATE-BINDING PERIPLASMIC PROTEIN"/>
    <property type="match status" value="1"/>
</dbReference>
<name>A0A098E8V2_9ZZZZ</name>
<protein>
    <submittedName>
        <fullName evidence="3">Molybdate/tungstate-binding protein WtpA</fullName>
    </submittedName>
</protein>